<accession>A0A371PQE1</accession>
<dbReference type="Gene3D" id="3.40.710.10">
    <property type="entry name" value="DD-peptidase/beta-lactamase superfamily"/>
    <property type="match status" value="1"/>
</dbReference>
<evidence type="ECO:0000313" key="3">
    <source>
        <dbReference type="EMBL" id="REK84391.1"/>
    </source>
</evidence>
<evidence type="ECO:0000256" key="1">
    <source>
        <dbReference type="SAM" id="SignalP"/>
    </source>
</evidence>
<dbReference type="AlphaFoldDB" id="A0A371PQE1"/>
<name>A0A371PQE1_STRIH</name>
<feature type="domain" description="Beta-lactamase-related" evidence="2">
    <location>
        <begin position="50"/>
        <end position="372"/>
    </location>
</feature>
<dbReference type="InterPro" id="IPR012338">
    <property type="entry name" value="Beta-lactam/transpept-like"/>
</dbReference>
<dbReference type="InterPro" id="IPR050491">
    <property type="entry name" value="AmpC-like"/>
</dbReference>
<keyword evidence="3" id="KW-0378">Hydrolase</keyword>
<dbReference type="EMBL" id="QUAC01000485">
    <property type="protein sequence ID" value="REK84391.1"/>
    <property type="molecule type" value="Genomic_DNA"/>
</dbReference>
<evidence type="ECO:0000259" key="2">
    <source>
        <dbReference type="Pfam" id="PF00144"/>
    </source>
</evidence>
<feature type="signal peptide" evidence="1">
    <location>
        <begin position="1"/>
        <end position="27"/>
    </location>
</feature>
<evidence type="ECO:0000313" key="4">
    <source>
        <dbReference type="Proteomes" id="UP000262477"/>
    </source>
</evidence>
<dbReference type="PANTHER" id="PTHR46825">
    <property type="entry name" value="D-ALANYL-D-ALANINE-CARBOXYPEPTIDASE/ENDOPEPTIDASE AMPH"/>
    <property type="match status" value="1"/>
</dbReference>
<dbReference type="OrthoDB" id="5177574at2"/>
<dbReference type="PANTHER" id="PTHR46825:SF7">
    <property type="entry name" value="D-ALANYL-D-ALANINE CARBOXYPEPTIDASE"/>
    <property type="match status" value="1"/>
</dbReference>
<proteinExistence type="predicted"/>
<gene>
    <name evidence="3" type="ORF">DY245_43355</name>
</gene>
<organism evidence="3 4">
    <name type="scientific">Streptomyces inhibens</name>
    <dbReference type="NCBI Taxonomy" id="2293571"/>
    <lineage>
        <taxon>Bacteria</taxon>
        <taxon>Bacillati</taxon>
        <taxon>Actinomycetota</taxon>
        <taxon>Actinomycetes</taxon>
        <taxon>Kitasatosporales</taxon>
        <taxon>Streptomycetaceae</taxon>
        <taxon>Streptomyces</taxon>
    </lineage>
</organism>
<dbReference type="SUPFAM" id="SSF56601">
    <property type="entry name" value="beta-lactamase/transpeptidase-like"/>
    <property type="match status" value="1"/>
</dbReference>
<keyword evidence="1" id="KW-0732">Signal</keyword>
<dbReference type="InterPro" id="IPR001466">
    <property type="entry name" value="Beta-lactam-related"/>
</dbReference>
<protein>
    <submittedName>
        <fullName evidence="3">Class A beta-lactamase-related serine hydrolase</fullName>
    </submittedName>
</protein>
<dbReference type="RefSeq" id="WP_128512603.1">
    <property type="nucleotide sequence ID" value="NZ_QUAC01000485.1"/>
</dbReference>
<feature type="chain" id="PRO_5016968242" evidence="1">
    <location>
        <begin position="28"/>
        <end position="394"/>
    </location>
</feature>
<keyword evidence="4" id="KW-1185">Reference proteome</keyword>
<comment type="caution">
    <text evidence="3">The sequence shown here is derived from an EMBL/GenBank/DDBJ whole genome shotgun (WGS) entry which is preliminary data.</text>
</comment>
<dbReference type="Pfam" id="PF00144">
    <property type="entry name" value="Beta-lactamase"/>
    <property type="match status" value="1"/>
</dbReference>
<sequence>MRRSSTLAVAALTAATMAFGAVAPVQAAQGPADLDPTALHEAIAVHPGDGVAGAVARVSKAGQTWHGASGDLVTGKPVKDEAHFRIGSIAKTFEAVVLLQLSAEGRVDLDETVQHYMPGLLPETFEPVTVRQLLNHTSGLPQDFEGAPAPPQDEVIDNRFDYYTFDQVIQQTLRPKGRPWPGPRFTPGTKQEYNSFGYRIAGKLIEELTGHSLKREITARVLVPLKMHDTSAPAHNVQIPRPYLPGYVPDSKGELVDVNEQGGNPSSMISTTVDLDRFITGLFNGRLLRPAQAAELRALPRGADGRLLPYADGSNCNIGPDKGSACYSIGLMSFPLPDGSVMWGKTGSDLGYTSGVFASPDLNRRGVYAVGTASSDTNAASSIGKRLALAAFND</sequence>
<reference evidence="3 4" key="1">
    <citation type="submission" date="2018-08" db="EMBL/GenBank/DDBJ databases">
        <title>Streptomyces NEAU-D10 sp. nov., a novel Actinomycete isolated from soil.</title>
        <authorList>
            <person name="Jin L."/>
        </authorList>
    </citation>
    <scope>NUCLEOTIDE SEQUENCE [LARGE SCALE GENOMIC DNA]</scope>
    <source>
        <strain evidence="3 4">NEAU-D10</strain>
    </source>
</reference>
<dbReference type="Proteomes" id="UP000262477">
    <property type="component" value="Unassembled WGS sequence"/>
</dbReference>
<dbReference type="GO" id="GO:0016787">
    <property type="term" value="F:hydrolase activity"/>
    <property type="evidence" value="ECO:0007669"/>
    <property type="project" value="UniProtKB-KW"/>
</dbReference>